<evidence type="ECO:0000313" key="2">
    <source>
        <dbReference type="EMBL" id="GFC67875.1"/>
    </source>
</evidence>
<reference evidence="2" key="1">
    <citation type="journal article" date="2019" name="Sci. Rep.">
        <title>Draft genome of Tanacetum cinerariifolium, the natural source of mosquito coil.</title>
        <authorList>
            <person name="Yamashiro T."/>
            <person name="Shiraishi A."/>
            <person name="Satake H."/>
            <person name="Nakayama K."/>
        </authorList>
    </citation>
    <scope>NUCLEOTIDE SEQUENCE</scope>
</reference>
<proteinExistence type="predicted"/>
<accession>A0A699QHM6</accession>
<gene>
    <name evidence="2" type="ORF">Tci_839845</name>
</gene>
<protein>
    <submittedName>
        <fullName evidence="2">Uncharacterized protein</fullName>
    </submittedName>
</protein>
<feature type="compositionally biased region" description="Low complexity" evidence="1">
    <location>
        <begin position="64"/>
        <end position="75"/>
    </location>
</feature>
<name>A0A699QHM6_TANCI</name>
<dbReference type="EMBL" id="BKCJ011017493">
    <property type="protein sequence ID" value="GFC67875.1"/>
    <property type="molecule type" value="Genomic_DNA"/>
</dbReference>
<sequence>MFVPEFEHPEDLVPAEEEAPASLLLPGFLSPRIRPLSPRALRAEMNAMASSLYHSLHPSGTLPLLPIPLSTPSTSRRAEIPEADTPPRNRPLLATPRPRCEVEESSAAAVRRPGPTMAHGVNCSYKDRAAVRAEIEVLRSKRLAYEQEGIQTHEALARSEAYCRALEAQVTVLETHARHLVWQRQAADDLVVQHIMRTKALEAGARDDTLDDSGSSS</sequence>
<evidence type="ECO:0000256" key="1">
    <source>
        <dbReference type="SAM" id="MobiDB-lite"/>
    </source>
</evidence>
<dbReference type="AlphaFoldDB" id="A0A699QHM6"/>
<organism evidence="2">
    <name type="scientific">Tanacetum cinerariifolium</name>
    <name type="common">Dalmatian daisy</name>
    <name type="synonym">Chrysanthemum cinerariifolium</name>
    <dbReference type="NCBI Taxonomy" id="118510"/>
    <lineage>
        <taxon>Eukaryota</taxon>
        <taxon>Viridiplantae</taxon>
        <taxon>Streptophyta</taxon>
        <taxon>Embryophyta</taxon>
        <taxon>Tracheophyta</taxon>
        <taxon>Spermatophyta</taxon>
        <taxon>Magnoliopsida</taxon>
        <taxon>eudicotyledons</taxon>
        <taxon>Gunneridae</taxon>
        <taxon>Pentapetalae</taxon>
        <taxon>asterids</taxon>
        <taxon>campanulids</taxon>
        <taxon>Asterales</taxon>
        <taxon>Asteraceae</taxon>
        <taxon>Asteroideae</taxon>
        <taxon>Anthemideae</taxon>
        <taxon>Anthemidinae</taxon>
        <taxon>Tanacetum</taxon>
    </lineage>
</organism>
<comment type="caution">
    <text evidence="2">The sequence shown here is derived from an EMBL/GenBank/DDBJ whole genome shotgun (WGS) entry which is preliminary data.</text>
</comment>
<feature type="region of interest" description="Disordered" evidence="1">
    <location>
        <begin position="64"/>
        <end position="113"/>
    </location>
</feature>